<evidence type="ECO:0000313" key="2">
    <source>
        <dbReference type="Proteomes" id="UP000309215"/>
    </source>
</evidence>
<dbReference type="InterPro" id="IPR023214">
    <property type="entry name" value="HAD_sf"/>
</dbReference>
<dbReference type="RefSeq" id="WP_136936331.1">
    <property type="nucleotide sequence ID" value="NZ_SSMQ01000132.1"/>
</dbReference>
<dbReference type="EMBL" id="SSMQ01000132">
    <property type="protein sequence ID" value="TKC92993.1"/>
    <property type="molecule type" value="Genomic_DNA"/>
</dbReference>
<dbReference type="AlphaFoldDB" id="A0A4U1IGR6"/>
<name>A0A4U1IGR6_9BACT</name>
<keyword evidence="2" id="KW-1185">Reference proteome</keyword>
<dbReference type="Gene3D" id="3.40.50.1000">
    <property type="entry name" value="HAD superfamily/HAD-like"/>
    <property type="match status" value="1"/>
</dbReference>
<accession>A0A4U1IGR6</accession>
<dbReference type="Pfam" id="PF00702">
    <property type="entry name" value="Hydrolase"/>
    <property type="match status" value="1"/>
</dbReference>
<evidence type="ECO:0000313" key="1">
    <source>
        <dbReference type="EMBL" id="TKC92993.1"/>
    </source>
</evidence>
<sequence>MATKCIILDFDGTFTDVEREAAPFVEVYRNAIFDLLGREDVAVWEERAAEIARNPGRYGWIHDGRIVAPAGADPYIRSTSIAQLLFEKYGVLRGEATRTAVLTVLYHLAYEQTLTAFRPRAKEVLEALAASGLPTFVVTNARTEAALKKLRTLAPEGLSRIEVHGDARKYVVAEPEANDARFSRVPAEIHLPGLERPVYPRRGRYWERIAQILQTTNVAPEEVLVCGDIYELDLALPLALGMQVHMVTGPHAPAAHEVALFESLGARASHGDDLGQILARAGLTR</sequence>
<comment type="caution">
    <text evidence="1">The sequence shown here is derived from an EMBL/GenBank/DDBJ whole genome shotgun (WGS) entry which is preliminary data.</text>
</comment>
<organism evidence="1 2">
    <name type="scientific">Polyangium fumosum</name>
    <dbReference type="NCBI Taxonomy" id="889272"/>
    <lineage>
        <taxon>Bacteria</taxon>
        <taxon>Pseudomonadati</taxon>
        <taxon>Myxococcota</taxon>
        <taxon>Polyangia</taxon>
        <taxon>Polyangiales</taxon>
        <taxon>Polyangiaceae</taxon>
        <taxon>Polyangium</taxon>
    </lineage>
</organism>
<dbReference type="InterPro" id="IPR036412">
    <property type="entry name" value="HAD-like_sf"/>
</dbReference>
<dbReference type="GO" id="GO:0016787">
    <property type="term" value="F:hydrolase activity"/>
    <property type="evidence" value="ECO:0007669"/>
    <property type="project" value="UniProtKB-KW"/>
</dbReference>
<keyword evidence="1" id="KW-0378">Hydrolase</keyword>
<dbReference type="Proteomes" id="UP000309215">
    <property type="component" value="Unassembled WGS sequence"/>
</dbReference>
<dbReference type="OrthoDB" id="5493018at2"/>
<gene>
    <name evidence="1" type="ORF">E8A74_50190</name>
</gene>
<proteinExistence type="predicted"/>
<dbReference type="SUPFAM" id="SSF56784">
    <property type="entry name" value="HAD-like"/>
    <property type="match status" value="1"/>
</dbReference>
<reference evidence="1 2" key="1">
    <citation type="submission" date="2019-04" db="EMBL/GenBank/DDBJ databases">
        <authorList>
            <person name="Li Y."/>
            <person name="Wang J."/>
        </authorList>
    </citation>
    <scope>NUCLEOTIDE SEQUENCE [LARGE SCALE GENOMIC DNA]</scope>
    <source>
        <strain evidence="1 2">DSM 14668</strain>
    </source>
</reference>
<protein>
    <submittedName>
        <fullName evidence="1">HAD family hydrolase</fullName>
    </submittedName>
</protein>